<dbReference type="EMBL" id="JAGSOI010000007">
    <property type="protein sequence ID" value="MCM1985979.1"/>
    <property type="molecule type" value="Genomic_DNA"/>
</dbReference>
<accession>A0A9E4ZF20</accession>
<feature type="transmembrane region" description="Helical" evidence="1">
    <location>
        <begin position="31"/>
        <end position="49"/>
    </location>
</feature>
<evidence type="ECO:0000313" key="3">
    <source>
        <dbReference type="Proteomes" id="UP001056766"/>
    </source>
</evidence>
<feature type="transmembrane region" description="Helical" evidence="1">
    <location>
        <begin position="6"/>
        <end position="24"/>
    </location>
</feature>
<keyword evidence="1" id="KW-1133">Transmembrane helix</keyword>
<feature type="transmembrane region" description="Helical" evidence="1">
    <location>
        <begin position="120"/>
        <end position="142"/>
    </location>
</feature>
<reference evidence="2" key="1">
    <citation type="journal article" date="2021" name="mSystems">
        <title>Bacteria and Archaea Synergistically Convert Glycine Betaine to Biogenic Methane in the Formosa Cold Seep of the South China Sea.</title>
        <authorList>
            <person name="Li L."/>
            <person name="Zhang W."/>
            <person name="Zhang S."/>
            <person name="Song L."/>
            <person name="Sun Q."/>
            <person name="Zhang H."/>
            <person name="Xiang H."/>
            <person name="Dong X."/>
        </authorList>
    </citation>
    <scope>NUCLEOTIDE SEQUENCE</scope>
    <source>
        <strain evidence="2">LLY</strain>
    </source>
</reference>
<evidence type="ECO:0000256" key="1">
    <source>
        <dbReference type="SAM" id="Phobius"/>
    </source>
</evidence>
<evidence type="ECO:0000313" key="2">
    <source>
        <dbReference type="EMBL" id="MCM1985979.1"/>
    </source>
</evidence>
<sequence length="182" mass="21090">MIEIILILGIVFFAFMTVYNAIAYRKNKTSLLPTIFSFLLTLITLLLFLEQSLLCITILMLAVFLLSVVKYPMISKIQEKRFLKELEKTDLNEPLKVMDFVVGMKGWGKIAVKYGARKTALIYSVSFSTIIGLGLLSMNVLIPDYEKSKYFVLQMTLIFTVLFYFQMHKTLKKYIYSMIRTD</sequence>
<gene>
    <name evidence="2" type="ORF">KDK67_02960</name>
</gene>
<proteinExistence type="predicted"/>
<dbReference type="RefSeq" id="WP_250867350.1">
    <property type="nucleotide sequence ID" value="NZ_JAGSOI010000007.1"/>
</dbReference>
<organism evidence="2 3">
    <name type="scientific">Methanococcoides seepicolus</name>
    <dbReference type="NCBI Taxonomy" id="2828780"/>
    <lineage>
        <taxon>Archaea</taxon>
        <taxon>Methanobacteriati</taxon>
        <taxon>Methanobacteriota</taxon>
        <taxon>Stenosarchaea group</taxon>
        <taxon>Methanomicrobia</taxon>
        <taxon>Methanosarcinales</taxon>
        <taxon>Methanosarcinaceae</taxon>
        <taxon>Methanococcoides</taxon>
    </lineage>
</organism>
<dbReference type="Proteomes" id="UP001056766">
    <property type="component" value="Unassembled WGS sequence"/>
</dbReference>
<name>A0A9E4ZF20_9EURY</name>
<protein>
    <submittedName>
        <fullName evidence="2">Uncharacterized protein</fullName>
    </submittedName>
</protein>
<keyword evidence="1" id="KW-0472">Membrane</keyword>
<feature type="transmembrane region" description="Helical" evidence="1">
    <location>
        <begin position="148"/>
        <end position="165"/>
    </location>
</feature>
<keyword evidence="3" id="KW-1185">Reference proteome</keyword>
<feature type="transmembrane region" description="Helical" evidence="1">
    <location>
        <begin position="55"/>
        <end position="74"/>
    </location>
</feature>
<dbReference type="AlphaFoldDB" id="A0A9E4ZF20"/>
<reference evidence="2" key="2">
    <citation type="submission" date="2021-04" db="EMBL/GenBank/DDBJ databases">
        <authorList>
            <person name="Dong X."/>
        </authorList>
    </citation>
    <scope>NUCLEOTIDE SEQUENCE</scope>
    <source>
        <strain evidence="2">LLY</strain>
    </source>
</reference>
<comment type="caution">
    <text evidence="2">The sequence shown here is derived from an EMBL/GenBank/DDBJ whole genome shotgun (WGS) entry which is preliminary data.</text>
</comment>
<keyword evidence="1" id="KW-0812">Transmembrane</keyword>